<reference evidence="2" key="1">
    <citation type="submission" date="2020-03" db="EMBL/GenBank/DDBJ databases">
        <title>The deep terrestrial virosphere.</title>
        <authorList>
            <person name="Holmfeldt K."/>
            <person name="Nilsson E."/>
            <person name="Simone D."/>
            <person name="Lopez-Fernandez M."/>
            <person name="Wu X."/>
            <person name="de Brujin I."/>
            <person name="Lundin D."/>
            <person name="Andersson A."/>
            <person name="Bertilsson S."/>
            <person name="Dopson M."/>
        </authorList>
    </citation>
    <scope>NUCLEOTIDE SEQUENCE</scope>
    <source>
        <strain evidence="2">MM415A03136</strain>
    </source>
</reference>
<accession>A0A6M3JQN4</accession>
<dbReference type="SUPFAM" id="SSF52540">
    <property type="entry name" value="P-loop containing nucleoside triphosphate hydrolases"/>
    <property type="match status" value="1"/>
</dbReference>
<organism evidence="2">
    <name type="scientific">viral metagenome</name>
    <dbReference type="NCBI Taxonomy" id="1070528"/>
    <lineage>
        <taxon>unclassified sequences</taxon>
        <taxon>metagenomes</taxon>
        <taxon>organismal metagenomes</taxon>
    </lineage>
</organism>
<protein>
    <submittedName>
        <fullName evidence="2">Putative ATPase domain containing protein</fullName>
    </submittedName>
</protein>
<dbReference type="CDD" id="cd00009">
    <property type="entry name" value="AAA"/>
    <property type="match status" value="1"/>
</dbReference>
<evidence type="ECO:0000259" key="1">
    <source>
        <dbReference type="SMART" id="SM00382"/>
    </source>
</evidence>
<dbReference type="Pfam" id="PF13191">
    <property type="entry name" value="AAA_16"/>
    <property type="match status" value="1"/>
</dbReference>
<dbReference type="EMBL" id="MT141883">
    <property type="protein sequence ID" value="QJA71578.1"/>
    <property type="molecule type" value="Genomic_DNA"/>
</dbReference>
<name>A0A6M3JQN4_9ZZZZ</name>
<proteinExistence type="predicted"/>
<evidence type="ECO:0000313" key="2">
    <source>
        <dbReference type="EMBL" id="QJA71578.1"/>
    </source>
</evidence>
<dbReference type="InterPro" id="IPR027417">
    <property type="entry name" value="P-loop_NTPase"/>
</dbReference>
<dbReference type="InterPro" id="IPR003593">
    <property type="entry name" value="AAA+_ATPase"/>
</dbReference>
<feature type="domain" description="AAA+ ATPase" evidence="1">
    <location>
        <begin position="38"/>
        <end position="167"/>
    </location>
</feature>
<dbReference type="GO" id="GO:0006261">
    <property type="term" value="P:DNA-templated DNA replication"/>
    <property type="evidence" value="ECO:0007669"/>
    <property type="project" value="TreeGrafter"/>
</dbReference>
<dbReference type="InterPro" id="IPR050238">
    <property type="entry name" value="DNA_Rep/Repair_Clamp_Loader"/>
</dbReference>
<dbReference type="InterPro" id="IPR041664">
    <property type="entry name" value="AAA_16"/>
</dbReference>
<dbReference type="SMART" id="SM00382">
    <property type="entry name" value="AAA"/>
    <property type="match status" value="1"/>
</dbReference>
<dbReference type="PANTHER" id="PTHR11669:SF0">
    <property type="entry name" value="PROTEIN STICHEL-LIKE 2"/>
    <property type="match status" value="1"/>
</dbReference>
<gene>
    <name evidence="2" type="ORF">MM415A03136_0007</name>
</gene>
<sequence>MQLCEKYRPRGWGEFVGQEKLIARVRAVVGRVGFGEGSGEAVLIAGPSGTGKTTLAHLIARELGATDLAVEELDGDACSVDAVRELADRIGLSTLYGGPRGWRVYIVNECHAMSPKAVQAWLTLLERLPAWRLIVFTTTEDVTTDLFGNFTGPFASRCKVFGFSNQSLAKPMAERARAIAQAEAMDGKPESAYLRLVQDCKNNFRAVLQRIDAGEMLEV</sequence>
<dbReference type="Gene3D" id="3.40.50.300">
    <property type="entry name" value="P-loop containing nucleotide triphosphate hydrolases"/>
    <property type="match status" value="1"/>
</dbReference>
<dbReference type="PANTHER" id="PTHR11669">
    <property type="entry name" value="REPLICATION FACTOR C / DNA POLYMERASE III GAMMA-TAU SUBUNIT"/>
    <property type="match status" value="1"/>
</dbReference>
<dbReference type="AlphaFoldDB" id="A0A6M3JQN4"/>